<organism evidence="13 14">
    <name type="scientific">Lactarius akahatsu</name>
    <dbReference type="NCBI Taxonomy" id="416441"/>
    <lineage>
        <taxon>Eukaryota</taxon>
        <taxon>Fungi</taxon>
        <taxon>Dikarya</taxon>
        <taxon>Basidiomycota</taxon>
        <taxon>Agaricomycotina</taxon>
        <taxon>Agaricomycetes</taxon>
        <taxon>Russulales</taxon>
        <taxon>Russulaceae</taxon>
        <taxon>Lactarius</taxon>
    </lineage>
</organism>
<reference evidence="13" key="1">
    <citation type="submission" date="2022-01" db="EMBL/GenBank/DDBJ databases">
        <title>Comparative genomics reveals a dynamic genome evolution in the ectomycorrhizal milk-cap (Lactarius) mushrooms.</title>
        <authorList>
            <consortium name="DOE Joint Genome Institute"/>
            <person name="Lebreton A."/>
            <person name="Tang N."/>
            <person name="Kuo A."/>
            <person name="LaButti K."/>
            <person name="Drula E."/>
            <person name="Barry K."/>
            <person name="Clum A."/>
            <person name="Lipzen A."/>
            <person name="Mousain D."/>
            <person name="Ng V."/>
            <person name="Wang R."/>
            <person name="Wang X."/>
            <person name="Dai Y."/>
            <person name="Henrissat B."/>
            <person name="Grigoriev I.V."/>
            <person name="Guerin-Laguette A."/>
            <person name="Yu F."/>
            <person name="Martin F.M."/>
        </authorList>
    </citation>
    <scope>NUCLEOTIDE SEQUENCE</scope>
    <source>
        <strain evidence="13">QP</strain>
    </source>
</reference>
<dbReference type="GO" id="GO:0007010">
    <property type="term" value="P:cytoskeleton organization"/>
    <property type="evidence" value="ECO:0007669"/>
    <property type="project" value="UniProtKB-ARBA"/>
</dbReference>
<evidence type="ECO:0000256" key="6">
    <source>
        <dbReference type="ARBA" id="ARBA00022777"/>
    </source>
</evidence>
<gene>
    <name evidence="13" type="ORF">EDB92DRAFT_970391</name>
</gene>
<feature type="domain" description="Protein kinase" evidence="12">
    <location>
        <begin position="6"/>
        <end position="267"/>
    </location>
</feature>
<accession>A0AAD4LNW0</accession>
<evidence type="ECO:0000313" key="13">
    <source>
        <dbReference type="EMBL" id="KAH8999500.1"/>
    </source>
</evidence>
<dbReference type="PANTHER" id="PTHR24356:SF1">
    <property type="entry name" value="SERINE_THREONINE-PROTEIN KINASE GREATWALL"/>
    <property type="match status" value="1"/>
</dbReference>
<dbReference type="InterPro" id="IPR045270">
    <property type="entry name" value="STKc_AGC"/>
</dbReference>
<keyword evidence="5 10" id="KW-0547">Nucleotide-binding</keyword>
<dbReference type="InterPro" id="IPR017441">
    <property type="entry name" value="Protein_kinase_ATP_BS"/>
</dbReference>
<dbReference type="EMBL" id="JAKELL010000004">
    <property type="protein sequence ID" value="KAH8999500.1"/>
    <property type="molecule type" value="Genomic_DNA"/>
</dbReference>
<dbReference type="InterPro" id="IPR050236">
    <property type="entry name" value="Ser_Thr_kinase_AGC"/>
</dbReference>
<dbReference type="Proteomes" id="UP001201163">
    <property type="component" value="Unassembled WGS sequence"/>
</dbReference>
<dbReference type="PANTHER" id="PTHR24356">
    <property type="entry name" value="SERINE/THREONINE-PROTEIN KINASE"/>
    <property type="match status" value="1"/>
</dbReference>
<name>A0AAD4LNW0_9AGAM</name>
<dbReference type="Gene3D" id="1.10.510.10">
    <property type="entry name" value="Transferase(Phosphotransferase) domain 1"/>
    <property type="match status" value="1"/>
</dbReference>
<evidence type="ECO:0000256" key="1">
    <source>
        <dbReference type="ARBA" id="ARBA00012513"/>
    </source>
</evidence>
<dbReference type="GO" id="GO:0005524">
    <property type="term" value="F:ATP binding"/>
    <property type="evidence" value="ECO:0007669"/>
    <property type="project" value="UniProtKB-UniRule"/>
</dbReference>
<dbReference type="Pfam" id="PF00069">
    <property type="entry name" value="Pkinase"/>
    <property type="match status" value="1"/>
</dbReference>
<evidence type="ECO:0000313" key="14">
    <source>
        <dbReference type="Proteomes" id="UP001201163"/>
    </source>
</evidence>
<evidence type="ECO:0000256" key="5">
    <source>
        <dbReference type="ARBA" id="ARBA00022741"/>
    </source>
</evidence>
<evidence type="ECO:0000256" key="7">
    <source>
        <dbReference type="ARBA" id="ARBA00022840"/>
    </source>
</evidence>
<feature type="binding site" evidence="10">
    <location>
        <position position="35"/>
    </location>
    <ligand>
        <name>ATP</name>
        <dbReference type="ChEBI" id="CHEBI:30616"/>
    </ligand>
</feature>
<keyword evidence="2 11" id="KW-0723">Serine/threonine-protein kinase</keyword>
<dbReference type="SUPFAM" id="SSF56112">
    <property type="entry name" value="Protein kinase-like (PK-like)"/>
    <property type="match status" value="1"/>
</dbReference>
<dbReference type="GO" id="GO:0004674">
    <property type="term" value="F:protein serine/threonine kinase activity"/>
    <property type="evidence" value="ECO:0007669"/>
    <property type="project" value="UniProtKB-KW"/>
</dbReference>
<dbReference type="AlphaFoldDB" id="A0AAD4LNW0"/>
<dbReference type="InterPro" id="IPR008271">
    <property type="entry name" value="Ser/Thr_kinase_AS"/>
</dbReference>
<keyword evidence="4" id="KW-0808">Transferase</keyword>
<dbReference type="PROSITE" id="PS50011">
    <property type="entry name" value="PROTEIN_KINASE_DOM"/>
    <property type="match status" value="1"/>
</dbReference>
<keyword evidence="6 13" id="KW-0418">Kinase</keyword>
<comment type="catalytic activity">
    <reaction evidence="8">
        <text>L-threonyl-[protein] + ATP = O-phospho-L-threonyl-[protein] + ADP + H(+)</text>
        <dbReference type="Rhea" id="RHEA:46608"/>
        <dbReference type="Rhea" id="RHEA-COMP:11060"/>
        <dbReference type="Rhea" id="RHEA-COMP:11605"/>
        <dbReference type="ChEBI" id="CHEBI:15378"/>
        <dbReference type="ChEBI" id="CHEBI:30013"/>
        <dbReference type="ChEBI" id="CHEBI:30616"/>
        <dbReference type="ChEBI" id="CHEBI:61977"/>
        <dbReference type="ChEBI" id="CHEBI:456216"/>
        <dbReference type="EC" id="2.7.11.1"/>
    </reaction>
</comment>
<evidence type="ECO:0000256" key="4">
    <source>
        <dbReference type="ARBA" id="ARBA00022679"/>
    </source>
</evidence>
<proteinExistence type="inferred from homology"/>
<keyword evidence="7 10" id="KW-0067">ATP-binding</keyword>
<dbReference type="PROSITE" id="PS00107">
    <property type="entry name" value="PROTEIN_KINASE_ATP"/>
    <property type="match status" value="1"/>
</dbReference>
<comment type="catalytic activity">
    <reaction evidence="9">
        <text>L-seryl-[protein] + ATP = O-phospho-L-seryl-[protein] + ADP + H(+)</text>
        <dbReference type="Rhea" id="RHEA:17989"/>
        <dbReference type="Rhea" id="RHEA-COMP:9863"/>
        <dbReference type="Rhea" id="RHEA-COMP:11604"/>
        <dbReference type="ChEBI" id="CHEBI:15378"/>
        <dbReference type="ChEBI" id="CHEBI:29999"/>
        <dbReference type="ChEBI" id="CHEBI:30616"/>
        <dbReference type="ChEBI" id="CHEBI:83421"/>
        <dbReference type="ChEBI" id="CHEBI:456216"/>
        <dbReference type="EC" id="2.7.11.1"/>
    </reaction>
</comment>
<keyword evidence="14" id="KW-1185">Reference proteome</keyword>
<evidence type="ECO:0000256" key="3">
    <source>
        <dbReference type="ARBA" id="ARBA00022553"/>
    </source>
</evidence>
<sequence length="281" mass="32770">MILDDFTLIRFLGGGTSGTVHLVREKSTGLLYALKSMPKFDERNVRRVFGERDALLLFQGEDRVMQFYASFHDNENFYIVTEYFPAGDLFNLIHTRGNFSRDDAKLYAAELLLAIETIRRRGVIHRDLKPENIMIAMDGHLVLADFGLAWRLEERGEFPMSCVGTPEYSAPEVLQEKPYGMEVDLWSFGVILYEMLGHRLPFDVLLNLPRKDRRWMECLTERVVFDDLDFRSSNFSYDARDLLHKLLAKHRTDRLTSIREIKKHRYFSTMCVAIPPFSLTI</sequence>
<dbReference type="InterPro" id="IPR000719">
    <property type="entry name" value="Prot_kinase_dom"/>
</dbReference>
<dbReference type="Gene3D" id="3.30.200.20">
    <property type="entry name" value="Phosphorylase Kinase, domain 1"/>
    <property type="match status" value="1"/>
</dbReference>
<comment type="caution">
    <text evidence="13">The sequence shown here is derived from an EMBL/GenBank/DDBJ whole genome shotgun (WGS) entry which is preliminary data.</text>
</comment>
<dbReference type="SMART" id="SM00220">
    <property type="entry name" value="S_TKc"/>
    <property type="match status" value="1"/>
</dbReference>
<evidence type="ECO:0000256" key="10">
    <source>
        <dbReference type="PROSITE-ProRule" id="PRU10141"/>
    </source>
</evidence>
<comment type="similarity">
    <text evidence="11">Belongs to the protein kinase superfamily.</text>
</comment>
<keyword evidence="3" id="KW-0597">Phosphoprotein</keyword>
<dbReference type="PROSITE" id="PS00108">
    <property type="entry name" value="PROTEIN_KINASE_ST"/>
    <property type="match status" value="1"/>
</dbReference>
<dbReference type="EC" id="2.7.11.1" evidence="1"/>
<evidence type="ECO:0000259" key="12">
    <source>
        <dbReference type="PROSITE" id="PS50011"/>
    </source>
</evidence>
<evidence type="ECO:0000256" key="2">
    <source>
        <dbReference type="ARBA" id="ARBA00022527"/>
    </source>
</evidence>
<dbReference type="FunFam" id="1.10.510.10:FF:000024">
    <property type="entry name" value="Probable serine/threonine-protein kinase cot-1"/>
    <property type="match status" value="1"/>
</dbReference>
<dbReference type="CDD" id="cd05123">
    <property type="entry name" value="STKc_AGC"/>
    <property type="match status" value="1"/>
</dbReference>
<evidence type="ECO:0000256" key="9">
    <source>
        <dbReference type="ARBA" id="ARBA00048679"/>
    </source>
</evidence>
<protein>
    <recommendedName>
        <fullName evidence="1">non-specific serine/threonine protein kinase</fullName>
        <ecNumber evidence="1">2.7.11.1</ecNumber>
    </recommendedName>
</protein>
<dbReference type="InterPro" id="IPR011009">
    <property type="entry name" value="Kinase-like_dom_sf"/>
</dbReference>
<evidence type="ECO:0000256" key="8">
    <source>
        <dbReference type="ARBA" id="ARBA00047899"/>
    </source>
</evidence>
<evidence type="ECO:0000256" key="11">
    <source>
        <dbReference type="RuleBase" id="RU000304"/>
    </source>
</evidence>